<dbReference type="InterPro" id="IPR051781">
    <property type="entry name" value="Metallo-dep_Hydrolase"/>
</dbReference>
<accession>A0ABP8VTS6</accession>
<reference evidence="2" key="1">
    <citation type="journal article" date="2019" name="Int. J. Syst. Evol. Microbiol.">
        <title>The Global Catalogue of Microorganisms (GCM) 10K type strain sequencing project: providing services to taxonomists for standard genome sequencing and annotation.</title>
        <authorList>
            <consortium name="The Broad Institute Genomics Platform"/>
            <consortium name="The Broad Institute Genome Sequencing Center for Infectious Disease"/>
            <person name="Wu L."/>
            <person name="Ma J."/>
        </authorList>
    </citation>
    <scope>NUCLEOTIDE SEQUENCE [LARGE SCALE GENOMIC DNA]</scope>
    <source>
        <strain evidence="2">JCM 18956</strain>
    </source>
</reference>
<gene>
    <name evidence="1" type="ORF">GCM10025780_14670</name>
</gene>
<name>A0ABP8VTS6_9MICO</name>
<dbReference type="RefSeq" id="WP_345374915.1">
    <property type="nucleotide sequence ID" value="NZ_BAABLM010000002.1"/>
</dbReference>
<comment type="caution">
    <text evidence="1">The sequence shown here is derived from an EMBL/GenBank/DDBJ whole genome shotgun (WGS) entry which is preliminary data.</text>
</comment>
<dbReference type="Gene3D" id="3.20.20.140">
    <property type="entry name" value="Metal-dependent hydrolases"/>
    <property type="match status" value="1"/>
</dbReference>
<dbReference type="EMBL" id="BAABLM010000002">
    <property type="protein sequence ID" value="GAA4671855.1"/>
    <property type="molecule type" value="Genomic_DNA"/>
</dbReference>
<evidence type="ECO:0000313" key="1">
    <source>
        <dbReference type="EMBL" id="GAA4671855.1"/>
    </source>
</evidence>
<dbReference type="InterPro" id="IPR032466">
    <property type="entry name" value="Metal_Hydrolase"/>
</dbReference>
<protein>
    <submittedName>
        <fullName evidence="1">Amidohydrolase family protein</fullName>
    </submittedName>
</protein>
<dbReference type="PANTHER" id="PTHR43135">
    <property type="entry name" value="ALPHA-D-RIBOSE 1-METHYLPHOSPHONATE 5-TRIPHOSPHATE DIPHOSPHATASE"/>
    <property type="match status" value="1"/>
</dbReference>
<organism evidence="1 2">
    <name type="scientific">Frondihabitans cladoniiphilus</name>
    <dbReference type="NCBI Taxonomy" id="715785"/>
    <lineage>
        <taxon>Bacteria</taxon>
        <taxon>Bacillati</taxon>
        <taxon>Actinomycetota</taxon>
        <taxon>Actinomycetes</taxon>
        <taxon>Micrococcales</taxon>
        <taxon>Microbacteriaceae</taxon>
        <taxon>Frondihabitans</taxon>
    </lineage>
</organism>
<evidence type="ECO:0000313" key="2">
    <source>
        <dbReference type="Proteomes" id="UP001501295"/>
    </source>
</evidence>
<dbReference type="PANTHER" id="PTHR43135:SF4">
    <property type="entry name" value="AMIDOHYDROLASE-RELATED DOMAIN-CONTAINING PROTEIN"/>
    <property type="match status" value="1"/>
</dbReference>
<keyword evidence="2" id="KW-1185">Reference proteome</keyword>
<sequence>MTTHSGTTALVAVDEAWFGSWRGPSILRLTNGLISYDGPADASDRGVPRLDGTVLAPFTDSHVHLGLIDAARLPGGGISRVVDLGWDPAVASTWLAPRPSWPDVALAGGLLGAPDGYPSRSGWAPPEAALPVSTASDAERVLSEMRDLGATVAKISLNAEAGPVWDDAVLAAVVDIAHALALPVAAHVQGRGQAARALTAGVDLFAHTPFSEKLTDDLIERLAEATTWISTLDIHGHGAGGRTFRLAVDNLRRFHAAGGRVRYGTDLGNGPLPVGLNGRELDALRTAGLDGDALLTSLVATDADEPSRRLTFVPTPRPPAGELIPWLLTATAPTADDLLERLR</sequence>
<dbReference type="Proteomes" id="UP001501295">
    <property type="component" value="Unassembled WGS sequence"/>
</dbReference>
<proteinExistence type="predicted"/>
<dbReference type="SUPFAM" id="SSF51556">
    <property type="entry name" value="Metallo-dependent hydrolases"/>
    <property type="match status" value="1"/>
</dbReference>